<dbReference type="RefSeq" id="XP_027198106.1">
    <property type="nucleotide sequence ID" value="XM_027342305.1"/>
</dbReference>
<feature type="domain" description="Peptidase M13 N-terminal" evidence="10">
    <location>
        <begin position="48"/>
        <end position="444"/>
    </location>
</feature>
<comment type="cofactor">
    <cofactor evidence="1">
        <name>Zn(2+)</name>
        <dbReference type="ChEBI" id="CHEBI:29105"/>
    </cofactor>
</comment>
<evidence type="ECO:0000259" key="9">
    <source>
        <dbReference type="Pfam" id="PF01431"/>
    </source>
</evidence>
<dbReference type="CDD" id="cd08662">
    <property type="entry name" value="M13"/>
    <property type="match status" value="1"/>
</dbReference>
<dbReference type="Gene3D" id="1.10.1380.10">
    <property type="entry name" value="Neutral endopeptidase , domain2"/>
    <property type="match status" value="1"/>
</dbReference>
<dbReference type="OMA" id="WISYAQL"/>
<name>A0A6P6XZ01_DERPT</name>
<evidence type="ECO:0000256" key="3">
    <source>
        <dbReference type="ARBA" id="ARBA00022670"/>
    </source>
</evidence>
<proteinExistence type="inferred from homology"/>
<keyword evidence="6" id="KW-0862">Zinc</keyword>
<dbReference type="GO" id="GO:0016485">
    <property type="term" value="P:protein processing"/>
    <property type="evidence" value="ECO:0007669"/>
    <property type="project" value="TreeGrafter"/>
</dbReference>
<dbReference type="KEGG" id="dpte:113792418"/>
<dbReference type="PROSITE" id="PS51885">
    <property type="entry name" value="NEPRILYSIN"/>
    <property type="match status" value="1"/>
</dbReference>
<dbReference type="InterPro" id="IPR042089">
    <property type="entry name" value="Peptidase_M13_dom_2"/>
</dbReference>
<dbReference type="Pfam" id="PF01431">
    <property type="entry name" value="Peptidase_M13"/>
    <property type="match status" value="1"/>
</dbReference>
<dbReference type="Proteomes" id="UP000515146">
    <property type="component" value="Unplaced"/>
</dbReference>
<protein>
    <submittedName>
        <fullName evidence="12">Neprilysin-1-like isoform X1</fullName>
    </submittedName>
</protein>
<keyword evidence="5" id="KW-0378">Hydrolase</keyword>
<evidence type="ECO:0000259" key="10">
    <source>
        <dbReference type="Pfam" id="PF05649"/>
    </source>
</evidence>
<feature type="signal peptide" evidence="8">
    <location>
        <begin position="1"/>
        <end position="18"/>
    </location>
</feature>
<sequence length="731" mass="85087">MLAIIIILYPLLMTIVDTAHVRKEQCSTSVCQQSAHFMSNALDRQVSPCDDFYQFACGGWLQRNEQIPSTKPLYSVAIQAQDDMINIIRSLLENNHTIQQHSSHTIRLAKFLYDQCLSIDNQTTNDQSHLVESLFTVHNDDDNDETWWNIYQSNWAAIHTLFRIGVVTNPRNTSQRILAMGTVSFALDDIVDDDDKDEKNENRYIIDEYENFLRKISTLIPYFRQQNDLQITKQINETINLQLKLAKMKMSNLDYQNLSKIINIMNIDEFEKQTNFQWLNRIIRPTFRMFNVSDSEISGENLILITDVGYFRKFIGLIETIPNKQIRTFLDLDIAQMITPYLGEQYRRYMFEFLKSSSGVQKTPNRWRTCYSQIEKTLPWALSRLYVDEKQFDSEDLIKATKLVDSIHETFISMITNQQSWIDDNVRQLSLQKLNHIKKNIAFPQWLLDDRHLDQIYHLENYNNDHNSLNDYIPTIINFEWIQMQANLLLLNNDDNLPDFDDIEGWAMEPSKINAAYAPFANTITIPAALLTPPFYDSTLPLSMNYGAIGSIIGHELTHSLDNDGLRFDHNGNYHLKALYDENIWLSDDMLHSFNKQSECLVEQYSNIQEPWTGLKLDGNNTLGENIADNGGLRQAFYAFRNQTYQHPQQANQILADLDDFDPEQLFFLANAQIWCTKYRRQSLSSIIDYDPHVPARYRVNIPASNLPEFADAFDCPSGSPMNPNRKCILW</sequence>
<keyword evidence="8" id="KW-0732">Signal</keyword>
<feature type="domain" description="Peptidase M13 C-terminal" evidence="9">
    <location>
        <begin position="514"/>
        <end position="728"/>
    </location>
</feature>
<dbReference type="PANTHER" id="PTHR11733:SF167">
    <property type="entry name" value="FI17812P1-RELATED"/>
    <property type="match status" value="1"/>
</dbReference>
<feature type="chain" id="PRO_5028221124" evidence="8">
    <location>
        <begin position="19"/>
        <end position="731"/>
    </location>
</feature>
<keyword evidence="7" id="KW-0482">Metalloprotease</keyword>
<reference evidence="12" key="1">
    <citation type="submission" date="2025-08" db="UniProtKB">
        <authorList>
            <consortium name="RefSeq"/>
        </authorList>
    </citation>
    <scope>IDENTIFICATION</scope>
    <source>
        <strain evidence="12">Airmid</strain>
    </source>
</reference>
<gene>
    <name evidence="12" type="primary">LOC113792418</name>
</gene>
<dbReference type="InterPro" id="IPR008753">
    <property type="entry name" value="Peptidase_M13_N"/>
</dbReference>
<keyword evidence="3" id="KW-0645">Protease</keyword>
<evidence type="ECO:0000313" key="11">
    <source>
        <dbReference type="Proteomes" id="UP000515146"/>
    </source>
</evidence>
<organism evidence="11 12">
    <name type="scientific">Dermatophagoides pteronyssinus</name>
    <name type="common">European house dust mite</name>
    <dbReference type="NCBI Taxonomy" id="6956"/>
    <lineage>
        <taxon>Eukaryota</taxon>
        <taxon>Metazoa</taxon>
        <taxon>Ecdysozoa</taxon>
        <taxon>Arthropoda</taxon>
        <taxon>Chelicerata</taxon>
        <taxon>Arachnida</taxon>
        <taxon>Acari</taxon>
        <taxon>Acariformes</taxon>
        <taxon>Sarcoptiformes</taxon>
        <taxon>Astigmata</taxon>
        <taxon>Psoroptidia</taxon>
        <taxon>Analgoidea</taxon>
        <taxon>Pyroglyphidae</taxon>
        <taxon>Dermatophagoidinae</taxon>
        <taxon>Dermatophagoides</taxon>
    </lineage>
</organism>
<keyword evidence="11" id="KW-1185">Reference proteome</keyword>
<dbReference type="SUPFAM" id="SSF55486">
    <property type="entry name" value="Metalloproteases ('zincins'), catalytic domain"/>
    <property type="match status" value="1"/>
</dbReference>
<evidence type="ECO:0000256" key="6">
    <source>
        <dbReference type="ARBA" id="ARBA00022833"/>
    </source>
</evidence>
<evidence type="ECO:0000256" key="2">
    <source>
        <dbReference type="ARBA" id="ARBA00007357"/>
    </source>
</evidence>
<dbReference type="InterPro" id="IPR000718">
    <property type="entry name" value="Peptidase_M13"/>
</dbReference>
<keyword evidence="4" id="KW-0479">Metal-binding</keyword>
<dbReference type="InterPro" id="IPR024079">
    <property type="entry name" value="MetalloPept_cat_dom_sf"/>
</dbReference>
<evidence type="ECO:0000256" key="1">
    <source>
        <dbReference type="ARBA" id="ARBA00001947"/>
    </source>
</evidence>
<dbReference type="GO" id="GO:0004222">
    <property type="term" value="F:metalloendopeptidase activity"/>
    <property type="evidence" value="ECO:0007669"/>
    <property type="project" value="InterPro"/>
</dbReference>
<comment type="similarity">
    <text evidence="2">Belongs to the peptidase M13 family.</text>
</comment>
<evidence type="ECO:0000313" key="12">
    <source>
        <dbReference type="RefSeq" id="XP_027198106.1"/>
    </source>
</evidence>
<evidence type="ECO:0000256" key="7">
    <source>
        <dbReference type="ARBA" id="ARBA00023049"/>
    </source>
</evidence>
<dbReference type="PRINTS" id="PR00786">
    <property type="entry name" value="NEPRILYSIN"/>
</dbReference>
<dbReference type="OrthoDB" id="6503838at2759"/>
<dbReference type="GO" id="GO:0005886">
    <property type="term" value="C:plasma membrane"/>
    <property type="evidence" value="ECO:0007669"/>
    <property type="project" value="TreeGrafter"/>
</dbReference>
<evidence type="ECO:0000256" key="5">
    <source>
        <dbReference type="ARBA" id="ARBA00022801"/>
    </source>
</evidence>
<evidence type="ECO:0000256" key="8">
    <source>
        <dbReference type="SAM" id="SignalP"/>
    </source>
</evidence>
<dbReference type="Pfam" id="PF05649">
    <property type="entry name" value="Peptidase_M13_N"/>
    <property type="match status" value="1"/>
</dbReference>
<dbReference type="GO" id="GO:0046872">
    <property type="term" value="F:metal ion binding"/>
    <property type="evidence" value="ECO:0007669"/>
    <property type="project" value="UniProtKB-KW"/>
</dbReference>
<dbReference type="Gene3D" id="3.40.390.10">
    <property type="entry name" value="Collagenase (Catalytic Domain)"/>
    <property type="match status" value="1"/>
</dbReference>
<dbReference type="AlphaFoldDB" id="A0A6P6XZ01"/>
<dbReference type="InParanoid" id="A0A6P6XZ01"/>
<dbReference type="InterPro" id="IPR018497">
    <property type="entry name" value="Peptidase_M13_C"/>
</dbReference>
<dbReference type="PANTHER" id="PTHR11733">
    <property type="entry name" value="ZINC METALLOPROTEASE FAMILY M13 NEPRILYSIN-RELATED"/>
    <property type="match status" value="1"/>
</dbReference>
<evidence type="ECO:0000256" key="4">
    <source>
        <dbReference type="ARBA" id="ARBA00022723"/>
    </source>
</evidence>
<accession>A0A6P6XZ01</accession>